<keyword evidence="3" id="KW-1185">Reference proteome</keyword>
<dbReference type="GO" id="GO:0032259">
    <property type="term" value="P:methylation"/>
    <property type="evidence" value="ECO:0007669"/>
    <property type="project" value="UniProtKB-KW"/>
</dbReference>
<proteinExistence type="predicted"/>
<dbReference type="GO" id="GO:0008757">
    <property type="term" value="F:S-adenosylmethionine-dependent methyltransferase activity"/>
    <property type="evidence" value="ECO:0007669"/>
    <property type="project" value="InterPro"/>
</dbReference>
<name>A0A1I2EYC5_9BACL</name>
<dbReference type="Proteomes" id="UP000198855">
    <property type="component" value="Unassembled WGS sequence"/>
</dbReference>
<dbReference type="STRING" id="1045775.SAMN05216378_4580"/>
<sequence>MSRDVYQQVGVAMTCRGFDEYMRMFDLTEKELKLGRVLDVAGGGSSFAADAALRGYDAIAADPRYVLDTNQWIEEAAAEIDTSTAKLDKLRDYFDWSYYGSLEQHREGRLESLRRFREHLHSAEGRSRYIAGSLPGLPFRNDTFSLVLCSHFLFLYAEQFGFEFHKQSILELMRVCKPGGEVRVYPLYSLGWKPFERMDELLAAILEHGGEPELLPSRLPFIPGSSQYLRITTC</sequence>
<reference evidence="3" key="1">
    <citation type="submission" date="2016-10" db="EMBL/GenBank/DDBJ databases">
        <authorList>
            <person name="Varghese N."/>
            <person name="Submissions S."/>
        </authorList>
    </citation>
    <scope>NUCLEOTIDE SEQUENCE [LARGE SCALE GENOMIC DNA]</scope>
    <source>
        <strain evidence="3">CGMCC 1.10784</strain>
    </source>
</reference>
<feature type="domain" description="Methyltransferase type 11" evidence="1">
    <location>
        <begin position="114"/>
        <end position="182"/>
    </location>
</feature>
<dbReference type="SUPFAM" id="SSF53335">
    <property type="entry name" value="S-adenosyl-L-methionine-dependent methyltransferases"/>
    <property type="match status" value="1"/>
</dbReference>
<dbReference type="InterPro" id="IPR013216">
    <property type="entry name" value="Methyltransf_11"/>
</dbReference>
<dbReference type="InterPro" id="IPR029063">
    <property type="entry name" value="SAM-dependent_MTases_sf"/>
</dbReference>
<accession>A0A1I2EYC5</accession>
<dbReference type="OrthoDB" id="9787807at2"/>
<protein>
    <submittedName>
        <fullName evidence="2">Methyltransferase domain-containing protein</fullName>
    </submittedName>
</protein>
<dbReference type="AlphaFoldDB" id="A0A1I2EYC5"/>
<evidence type="ECO:0000313" key="3">
    <source>
        <dbReference type="Proteomes" id="UP000198855"/>
    </source>
</evidence>
<gene>
    <name evidence="2" type="ORF">SAMN05216378_4580</name>
</gene>
<dbReference type="Pfam" id="PF08241">
    <property type="entry name" value="Methyltransf_11"/>
    <property type="match status" value="1"/>
</dbReference>
<evidence type="ECO:0000259" key="1">
    <source>
        <dbReference type="Pfam" id="PF08241"/>
    </source>
</evidence>
<evidence type="ECO:0000313" key="2">
    <source>
        <dbReference type="EMBL" id="SFE97865.1"/>
    </source>
</evidence>
<dbReference type="RefSeq" id="WP_091188748.1">
    <property type="nucleotide sequence ID" value="NZ_FOMT01000005.1"/>
</dbReference>
<dbReference type="EMBL" id="FOMT01000005">
    <property type="protein sequence ID" value="SFE97865.1"/>
    <property type="molecule type" value="Genomic_DNA"/>
</dbReference>
<keyword evidence="2" id="KW-0808">Transferase</keyword>
<dbReference type="Gene3D" id="3.40.50.150">
    <property type="entry name" value="Vaccinia Virus protein VP39"/>
    <property type="match status" value="1"/>
</dbReference>
<organism evidence="2 3">
    <name type="scientific">Paenibacillus catalpae</name>
    <dbReference type="NCBI Taxonomy" id="1045775"/>
    <lineage>
        <taxon>Bacteria</taxon>
        <taxon>Bacillati</taxon>
        <taxon>Bacillota</taxon>
        <taxon>Bacilli</taxon>
        <taxon>Bacillales</taxon>
        <taxon>Paenibacillaceae</taxon>
        <taxon>Paenibacillus</taxon>
    </lineage>
</organism>
<keyword evidence="2" id="KW-0489">Methyltransferase</keyword>